<name>A0A183B6D2_9TREM</name>
<protein>
    <submittedName>
        <fullName evidence="3">AMP-binding_C domain-containing protein</fullName>
    </submittedName>
</protein>
<evidence type="ECO:0000313" key="1">
    <source>
        <dbReference type="EMBL" id="VDP92040.1"/>
    </source>
</evidence>
<dbReference type="EMBL" id="UZAN01058490">
    <property type="protein sequence ID" value="VDP92040.1"/>
    <property type="molecule type" value="Genomic_DNA"/>
</dbReference>
<dbReference type="AlphaFoldDB" id="A0A183B6D2"/>
<reference evidence="1 2" key="2">
    <citation type="submission" date="2018-11" db="EMBL/GenBank/DDBJ databases">
        <authorList>
            <consortium name="Pathogen Informatics"/>
        </authorList>
    </citation>
    <scope>NUCLEOTIDE SEQUENCE [LARGE SCALE GENOMIC DNA]</scope>
    <source>
        <strain evidence="1 2">Egypt</strain>
    </source>
</reference>
<evidence type="ECO:0000313" key="3">
    <source>
        <dbReference type="WBParaSite" id="ECPE_0001480701-mRNA-1"/>
    </source>
</evidence>
<evidence type="ECO:0000313" key="2">
    <source>
        <dbReference type="Proteomes" id="UP000272942"/>
    </source>
</evidence>
<dbReference type="OrthoDB" id="10064107at2759"/>
<sequence length="140" mass="15890">MVYPVSHKLVDRLATCEAIGVPASETSISLIIYRPLKEDRFNKVLSEFPELRKPSTILPQVSTDILYQIVTRGTPVHCRPRRLAPDKLKVARAEFQHMLDLGITQSSSSQRALPVYRVPKMSTEDWRHCGDYRAQCLAAL</sequence>
<dbReference type="Proteomes" id="UP000272942">
    <property type="component" value="Unassembled WGS sequence"/>
</dbReference>
<dbReference type="WBParaSite" id="ECPE_0001480701-mRNA-1">
    <property type="protein sequence ID" value="ECPE_0001480701-mRNA-1"/>
    <property type="gene ID" value="ECPE_0001480701"/>
</dbReference>
<organism evidence="3">
    <name type="scientific">Echinostoma caproni</name>
    <dbReference type="NCBI Taxonomy" id="27848"/>
    <lineage>
        <taxon>Eukaryota</taxon>
        <taxon>Metazoa</taxon>
        <taxon>Spiralia</taxon>
        <taxon>Lophotrochozoa</taxon>
        <taxon>Platyhelminthes</taxon>
        <taxon>Trematoda</taxon>
        <taxon>Digenea</taxon>
        <taxon>Plagiorchiida</taxon>
        <taxon>Echinostomata</taxon>
        <taxon>Echinostomatoidea</taxon>
        <taxon>Echinostomatidae</taxon>
        <taxon>Echinostoma</taxon>
    </lineage>
</organism>
<keyword evidence="2" id="KW-1185">Reference proteome</keyword>
<gene>
    <name evidence="1" type="ORF">ECPE_LOCUS14768</name>
</gene>
<dbReference type="SUPFAM" id="SSF56672">
    <property type="entry name" value="DNA/RNA polymerases"/>
    <property type="match status" value="1"/>
</dbReference>
<reference evidence="3" key="1">
    <citation type="submission" date="2016-06" db="UniProtKB">
        <authorList>
            <consortium name="WormBaseParasite"/>
        </authorList>
    </citation>
    <scope>IDENTIFICATION</scope>
</reference>
<accession>A0A183B6D2</accession>
<dbReference type="InterPro" id="IPR043502">
    <property type="entry name" value="DNA/RNA_pol_sf"/>
</dbReference>
<proteinExistence type="predicted"/>
<dbReference type="Gene3D" id="3.10.10.10">
    <property type="entry name" value="HIV Type 1 Reverse Transcriptase, subunit A, domain 1"/>
    <property type="match status" value="1"/>
</dbReference>